<reference evidence="8" key="1">
    <citation type="submission" date="2015-08" db="EMBL/GenBank/DDBJ databases">
        <authorList>
            <person name="Varghese N."/>
        </authorList>
    </citation>
    <scope>NUCLEOTIDE SEQUENCE [LARGE SCALE GENOMIC DNA]</scope>
    <source>
        <strain evidence="8">DSM 17901</strain>
    </source>
</reference>
<dbReference type="STRING" id="375574.GCA_001418035_01505"/>
<dbReference type="EMBL" id="CYHA01000003">
    <property type="protein sequence ID" value="CUA83381.1"/>
    <property type="molecule type" value="Genomic_DNA"/>
</dbReference>
<name>A0A0K6GXB7_9NEIS</name>
<accession>A0A0K6GXB7</accession>
<dbReference type="AlphaFoldDB" id="A0A0K6GXB7"/>
<dbReference type="Proteomes" id="UP000243535">
    <property type="component" value="Unassembled WGS sequence"/>
</dbReference>
<dbReference type="PRINTS" id="PR01270">
    <property type="entry name" value="HDASUPER"/>
</dbReference>
<dbReference type="Gene3D" id="3.40.800.20">
    <property type="entry name" value="Histone deacetylase domain"/>
    <property type="match status" value="1"/>
</dbReference>
<dbReference type="PANTHER" id="PTHR10625">
    <property type="entry name" value="HISTONE DEACETYLASE HDAC1-RELATED"/>
    <property type="match status" value="1"/>
</dbReference>
<keyword evidence="8" id="KW-1185">Reference proteome</keyword>
<feature type="domain" description="Histone deacetylase" evidence="6">
    <location>
        <begin position="28"/>
        <end position="333"/>
    </location>
</feature>
<evidence type="ECO:0000256" key="5">
    <source>
        <dbReference type="ARBA" id="ARBA00022833"/>
    </source>
</evidence>
<dbReference type="GO" id="GO:0040029">
    <property type="term" value="P:epigenetic regulation of gene expression"/>
    <property type="evidence" value="ECO:0007669"/>
    <property type="project" value="TreeGrafter"/>
</dbReference>
<dbReference type="GO" id="GO:0004407">
    <property type="term" value="F:histone deacetylase activity"/>
    <property type="evidence" value="ECO:0007669"/>
    <property type="project" value="TreeGrafter"/>
</dbReference>
<proteinExistence type="inferred from homology"/>
<dbReference type="SUPFAM" id="SSF52768">
    <property type="entry name" value="Arginase/deacetylase"/>
    <property type="match status" value="1"/>
</dbReference>
<evidence type="ECO:0000313" key="8">
    <source>
        <dbReference type="Proteomes" id="UP000243535"/>
    </source>
</evidence>
<dbReference type="RefSeq" id="WP_055433899.1">
    <property type="nucleotide sequence ID" value="NZ_CYHA01000003.1"/>
</dbReference>
<protein>
    <submittedName>
        <fullName evidence="7">Acetoin utilization deacetylase AcuC or a related deacetylase</fullName>
    </submittedName>
</protein>
<dbReference type="GO" id="GO:0046872">
    <property type="term" value="F:metal ion binding"/>
    <property type="evidence" value="ECO:0007669"/>
    <property type="project" value="UniProtKB-KW"/>
</dbReference>
<evidence type="ECO:0000256" key="3">
    <source>
        <dbReference type="ARBA" id="ARBA00022723"/>
    </source>
</evidence>
<dbReference type="InterPro" id="IPR023801">
    <property type="entry name" value="His_deacetylse_dom"/>
</dbReference>
<comment type="similarity">
    <text evidence="2">Belongs to the histone deacetylase family.</text>
</comment>
<comment type="cofactor">
    <cofactor evidence="1">
        <name>Zn(2+)</name>
        <dbReference type="ChEBI" id="CHEBI:29105"/>
    </cofactor>
</comment>
<evidence type="ECO:0000313" key="7">
    <source>
        <dbReference type="EMBL" id="CUA83381.1"/>
    </source>
</evidence>
<keyword evidence="4" id="KW-0378">Hydrolase</keyword>
<keyword evidence="5" id="KW-0862">Zinc</keyword>
<dbReference type="CDD" id="cd10001">
    <property type="entry name" value="HDAC_classII_APAH"/>
    <property type="match status" value="1"/>
</dbReference>
<dbReference type="PANTHER" id="PTHR10625:SF17">
    <property type="entry name" value="HISTONE DEACETYLASE 8"/>
    <property type="match status" value="1"/>
</dbReference>
<keyword evidence="3" id="KW-0479">Metal-binding</keyword>
<dbReference type="InterPro" id="IPR023696">
    <property type="entry name" value="Ureohydrolase_dom_sf"/>
</dbReference>
<gene>
    <name evidence="7" type="ORF">Ga0061063_1714</name>
</gene>
<evidence type="ECO:0000259" key="6">
    <source>
        <dbReference type="Pfam" id="PF00850"/>
    </source>
</evidence>
<dbReference type="InterPro" id="IPR000286">
    <property type="entry name" value="HDACs"/>
</dbReference>
<organism evidence="7 8">
    <name type="scientific">Gulbenkiania indica</name>
    <dbReference type="NCBI Taxonomy" id="375574"/>
    <lineage>
        <taxon>Bacteria</taxon>
        <taxon>Pseudomonadati</taxon>
        <taxon>Pseudomonadota</taxon>
        <taxon>Betaproteobacteria</taxon>
        <taxon>Neisseriales</taxon>
        <taxon>Chromobacteriaceae</taxon>
        <taxon>Gulbenkiania</taxon>
    </lineage>
</organism>
<dbReference type="OrthoDB" id="9808367at2"/>
<dbReference type="Pfam" id="PF00850">
    <property type="entry name" value="Hist_deacetyl"/>
    <property type="match status" value="1"/>
</dbReference>
<dbReference type="GO" id="GO:0016787">
    <property type="term" value="F:hydrolase activity"/>
    <property type="evidence" value="ECO:0007669"/>
    <property type="project" value="UniProtKB-KW"/>
</dbReference>
<evidence type="ECO:0000256" key="2">
    <source>
        <dbReference type="ARBA" id="ARBA00005947"/>
    </source>
</evidence>
<evidence type="ECO:0000256" key="4">
    <source>
        <dbReference type="ARBA" id="ARBA00022801"/>
    </source>
</evidence>
<evidence type="ECO:0000256" key="1">
    <source>
        <dbReference type="ARBA" id="ARBA00001947"/>
    </source>
</evidence>
<sequence>MLTIYSDTHRLHHGKAELIDGTLKPCFEMPRRADMVLGRVREVGLGDIVPPRDFGRHPLTRVHTERYVHFLEHAWQDWTASGRDYDALPLVWPVRDLRLDRVPRDIDGRLGFFSFDAGVPITAGTWQAITASANVALTGQAAVTGGARAAFALCRPPGHHAAAEYMGGYCYLNNAAIAAQAFLDDGAGRVSILDVDYHHGNGTQSIFYHRRDVQFLSLHGDPDVEYPYFLGFADETGAGEGEGYNHNYPLPHGTAWPDYAAALDNACARIAAYGPDVLVISLGVDTFEHDPISQFRLRNADYLEIGRRIARLGRPTLFVMEGGYAVEDIGVNAVNVLMGFEAG</sequence>
<dbReference type="InterPro" id="IPR037138">
    <property type="entry name" value="His_deacetylse_dom_sf"/>
</dbReference>